<dbReference type="AlphaFoldDB" id="A0A1R2CQU5"/>
<feature type="transmembrane region" description="Helical" evidence="15">
    <location>
        <begin position="325"/>
        <end position="343"/>
    </location>
</feature>
<keyword evidence="13 15" id="KW-0472">Membrane</keyword>
<dbReference type="OrthoDB" id="305433at2759"/>
<evidence type="ECO:0000256" key="14">
    <source>
        <dbReference type="PROSITE-ProRule" id="PRU00175"/>
    </source>
</evidence>
<dbReference type="InterPro" id="IPR013083">
    <property type="entry name" value="Znf_RING/FYVE/PHD"/>
</dbReference>
<keyword evidence="5" id="KW-0808">Transferase</keyword>
<protein>
    <recommendedName>
        <fullName evidence="4">RBR-type E3 ubiquitin transferase</fullName>
        <ecNumber evidence="4">2.3.2.31</ecNumber>
    </recommendedName>
</protein>
<dbReference type="Pfam" id="PF01485">
    <property type="entry name" value="IBR"/>
    <property type="match status" value="1"/>
</dbReference>
<dbReference type="FunFam" id="3.30.40.10:FF:000051">
    <property type="entry name" value="RBR-type E3 ubiquitin transferase"/>
    <property type="match status" value="1"/>
</dbReference>
<feature type="transmembrane region" description="Helical" evidence="15">
    <location>
        <begin position="299"/>
        <end position="319"/>
    </location>
</feature>
<evidence type="ECO:0000256" key="6">
    <source>
        <dbReference type="ARBA" id="ARBA00022692"/>
    </source>
</evidence>
<dbReference type="GO" id="GO:0016567">
    <property type="term" value="P:protein ubiquitination"/>
    <property type="evidence" value="ECO:0007669"/>
    <property type="project" value="InterPro"/>
</dbReference>
<name>A0A1R2CQU5_9CILI</name>
<dbReference type="InterPro" id="IPR001841">
    <property type="entry name" value="Znf_RING"/>
</dbReference>
<evidence type="ECO:0000256" key="13">
    <source>
        <dbReference type="ARBA" id="ARBA00023136"/>
    </source>
</evidence>
<dbReference type="EC" id="2.3.2.31" evidence="4"/>
<comment type="catalytic activity">
    <reaction evidence="1">
        <text>[E2 ubiquitin-conjugating enzyme]-S-ubiquitinyl-L-cysteine + [acceptor protein]-L-lysine = [E2 ubiquitin-conjugating enzyme]-L-cysteine + [acceptor protein]-N(6)-ubiquitinyl-L-lysine.</text>
        <dbReference type="EC" id="2.3.2.31"/>
    </reaction>
</comment>
<keyword evidence="19" id="KW-1185">Reference proteome</keyword>
<evidence type="ECO:0000256" key="11">
    <source>
        <dbReference type="ARBA" id="ARBA00022833"/>
    </source>
</evidence>
<dbReference type="EMBL" id="MPUH01000082">
    <property type="protein sequence ID" value="OMJ91378.1"/>
    <property type="molecule type" value="Genomic_DNA"/>
</dbReference>
<keyword evidence="10" id="KW-0833">Ubl conjugation pathway</keyword>
<keyword evidence="7" id="KW-0479">Metal-binding</keyword>
<accession>A0A1R2CQU5</accession>
<feature type="transmembrane region" description="Helical" evidence="15">
    <location>
        <begin position="263"/>
        <end position="292"/>
    </location>
</feature>
<dbReference type="GO" id="GO:0061630">
    <property type="term" value="F:ubiquitin protein ligase activity"/>
    <property type="evidence" value="ECO:0007669"/>
    <property type="project" value="UniProtKB-EC"/>
</dbReference>
<evidence type="ECO:0000256" key="4">
    <source>
        <dbReference type="ARBA" id="ARBA00012251"/>
    </source>
</evidence>
<dbReference type="Gene3D" id="1.20.120.1750">
    <property type="match status" value="1"/>
</dbReference>
<dbReference type="CDD" id="cd20336">
    <property type="entry name" value="Rcat_RBR"/>
    <property type="match status" value="1"/>
</dbReference>
<evidence type="ECO:0000256" key="7">
    <source>
        <dbReference type="ARBA" id="ARBA00022723"/>
    </source>
</evidence>
<gene>
    <name evidence="18" type="ORF">SteCoe_6057</name>
</gene>
<keyword evidence="8" id="KW-0677">Repeat</keyword>
<dbReference type="SMART" id="SM00184">
    <property type="entry name" value="RING"/>
    <property type="match status" value="2"/>
</dbReference>
<evidence type="ECO:0000313" key="19">
    <source>
        <dbReference type="Proteomes" id="UP000187209"/>
    </source>
</evidence>
<dbReference type="PROSITE" id="PS51873">
    <property type="entry name" value="TRIAD"/>
    <property type="match status" value="1"/>
</dbReference>
<dbReference type="InterPro" id="IPR031127">
    <property type="entry name" value="E3_UB_ligase_RBR"/>
</dbReference>
<keyword evidence="9 14" id="KW-0863">Zinc-finger</keyword>
<proteinExistence type="predicted"/>
<evidence type="ECO:0000256" key="12">
    <source>
        <dbReference type="ARBA" id="ARBA00022989"/>
    </source>
</evidence>
<keyword evidence="11" id="KW-0862">Zinc</keyword>
<dbReference type="SUPFAM" id="SSF57850">
    <property type="entry name" value="RING/U-box"/>
    <property type="match status" value="3"/>
</dbReference>
<evidence type="ECO:0000256" key="8">
    <source>
        <dbReference type="ARBA" id="ARBA00022737"/>
    </source>
</evidence>
<dbReference type="Proteomes" id="UP000187209">
    <property type="component" value="Unassembled WGS sequence"/>
</dbReference>
<evidence type="ECO:0000256" key="10">
    <source>
        <dbReference type="ARBA" id="ARBA00022786"/>
    </source>
</evidence>
<keyword evidence="12 15" id="KW-1133">Transmembrane helix</keyword>
<dbReference type="InterPro" id="IPR044066">
    <property type="entry name" value="TRIAD_supradom"/>
</dbReference>
<dbReference type="Gene3D" id="3.30.40.10">
    <property type="entry name" value="Zinc/RING finger domain, C3HC4 (zinc finger)"/>
    <property type="match status" value="1"/>
</dbReference>
<evidence type="ECO:0000256" key="5">
    <source>
        <dbReference type="ARBA" id="ARBA00022679"/>
    </source>
</evidence>
<evidence type="ECO:0000256" key="9">
    <source>
        <dbReference type="ARBA" id="ARBA00022771"/>
    </source>
</evidence>
<evidence type="ECO:0000313" key="18">
    <source>
        <dbReference type="EMBL" id="OMJ91378.1"/>
    </source>
</evidence>
<dbReference type="SMART" id="SM00647">
    <property type="entry name" value="IBR"/>
    <property type="match status" value="2"/>
</dbReference>
<evidence type="ECO:0000259" key="17">
    <source>
        <dbReference type="PROSITE" id="PS51873"/>
    </source>
</evidence>
<dbReference type="Pfam" id="PF22191">
    <property type="entry name" value="IBR_1"/>
    <property type="match status" value="1"/>
</dbReference>
<dbReference type="PROSITE" id="PS50089">
    <property type="entry name" value="ZF_RING_2"/>
    <property type="match status" value="1"/>
</dbReference>
<evidence type="ECO:0000256" key="15">
    <source>
        <dbReference type="SAM" id="Phobius"/>
    </source>
</evidence>
<organism evidence="18 19">
    <name type="scientific">Stentor coeruleus</name>
    <dbReference type="NCBI Taxonomy" id="5963"/>
    <lineage>
        <taxon>Eukaryota</taxon>
        <taxon>Sar</taxon>
        <taxon>Alveolata</taxon>
        <taxon>Ciliophora</taxon>
        <taxon>Postciliodesmatophora</taxon>
        <taxon>Heterotrichea</taxon>
        <taxon>Heterotrichida</taxon>
        <taxon>Stentoridae</taxon>
        <taxon>Stentor</taxon>
    </lineage>
</organism>
<feature type="domain" description="RING-type" evidence="17">
    <location>
        <begin position="13"/>
        <end position="215"/>
    </location>
</feature>
<feature type="domain" description="RING-type" evidence="16">
    <location>
        <begin position="17"/>
        <end position="67"/>
    </location>
</feature>
<dbReference type="InterPro" id="IPR017907">
    <property type="entry name" value="Znf_RING_CS"/>
</dbReference>
<dbReference type="InterPro" id="IPR002867">
    <property type="entry name" value="IBR_dom"/>
</dbReference>
<evidence type="ECO:0000256" key="1">
    <source>
        <dbReference type="ARBA" id="ARBA00001798"/>
    </source>
</evidence>
<dbReference type="GO" id="GO:0008270">
    <property type="term" value="F:zinc ion binding"/>
    <property type="evidence" value="ECO:0007669"/>
    <property type="project" value="UniProtKB-KW"/>
</dbReference>
<dbReference type="GO" id="GO:0031090">
    <property type="term" value="C:organelle membrane"/>
    <property type="evidence" value="ECO:0007669"/>
    <property type="project" value="UniProtKB-ARBA"/>
</dbReference>
<dbReference type="PANTHER" id="PTHR11685">
    <property type="entry name" value="RBR FAMILY RING FINGER AND IBR DOMAIN-CONTAINING"/>
    <property type="match status" value="1"/>
</dbReference>
<keyword evidence="6 15" id="KW-0812">Transmembrane</keyword>
<dbReference type="PROSITE" id="PS00518">
    <property type="entry name" value="ZF_RING_1"/>
    <property type="match status" value="1"/>
</dbReference>
<evidence type="ECO:0000256" key="3">
    <source>
        <dbReference type="ARBA" id="ARBA00004906"/>
    </source>
</evidence>
<reference evidence="18 19" key="1">
    <citation type="submission" date="2016-11" db="EMBL/GenBank/DDBJ databases">
        <title>The macronuclear genome of Stentor coeruleus: a giant cell with tiny introns.</title>
        <authorList>
            <person name="Slabodnick M."/>
            <person name="Ruby J.G."/>
            <person name="Reiff S.B."/>
            <person name="Swart E.C."/>
            <person name="Gosai S."/>
            <person name="Prabakaran S."/>
            <person name="Witkowska E."/>
            <person name="Larue G.E."/>
            <person name="Fisher S."/>
            <person name="Freeman R.M."/>
            <person name="Gunawardena J."/>
            <person name="Chu W."/>
            <person name="Stover N.A."/>
            <person name="Gregory B.D."/>
            <person name="Nowacki M."/>
            <person name="Derisi J."/>
            <person name="Roy S.W."/>
            <person name="Marshall W.F."/>
            <person name="Sood P."/>
        </authorList>
    </citation>
    <scope>NUCLEOTIDE SEQUENCE [LARGE SCALE GENOMIC DNA]</scope>
    <source>
        <strain evidence="18">WM001</strain>
    </source>
</reference>
<comment type="caution">
    <text evidence="18">The sequence shown here is derived from an EMBL/GenBank/DDBJ whole genome shotgun (WGS) entry which is preliminary data.</text>
</comment>
<dbReference type="GO" id="GO:0005737">
    <property type="term" value="C:cytoplasm"/>
    <property type="evidence" value="ECO:0007669"/>
    <property type="project" value="UniProtKB-ARBA"/>
</dbReference>
<evidence type="ECO:0000256" key="2">
    <source>
        <dbReference type="ARBA" id="ARBA00004167"/>
    </source>
</evidence>
<comment type="pathway">
    <text evidence="3">Protein modification; protein ubiquitination.</text>
</comment>
<evidence type="ECO:0000259" key="16">
    <source>
        <dbReference type="PROSITE" id="PS50089"/>
    </source>
</evidence>
<feature type="transmembrane region" description="Helical" evidence="15">
    <location>
        <begin position="220"/>
        <end position="243"/>
    </location>
</feature>
<sequence>MASYAEFEDEKVPTENCDICYMPQLDLSLSKTLPQCSHSFCLNCLTQYFQYQIDNGQAHNIQCPHCSTEISRSLIISILNTDYIEKYDKFILRNNLVNNPYARLCPQPDCEGYDMGSLKKKKLICNLCKHEFCFFCTEKWHGNTKCEKKIDEDFEEWAVGHNVKFCPKCKRRVEKNGGCPNMTCLCGNHWCWRCGGNAADRDHWLKCLFGYDVWNIKRGIIILLVFAPIFIYFIPAVVTIVLLDFMNEADDSYWIIRNRRYFYPLLILLSPVIEILFIAVYVFVAPCFIIFSYSRKFKYFSVIFYIGALGVSAFLGILAIGLAMILSFLSAIIGLVLLALKIVGKYTGREVTGNNFYPQIFE</sequence>
<comment type="subcellular location">
    <subcellularLocation>
        <location evidence="2">Membrane</location>
        <topology evidence="2">Single-pass membrane protein</topology>
    </subcellularLocation>
</comment>